<feature type="transmembrane region" description="Helical" evidence="1">
    <location>
        <begin position="22"/>
        <end position="43"/>
    </location>
</feature>
<dbReference type="AlphaFoldDB" id="A0A9D1NSE2"/>
<dbReference type="EMBL" id="DVOL01000084">
    <property type="protein sequence ID" value="HIV11180.1"/>
    <property type="molecule type" value="Genomic_DNA"/>
</dbReference>
<keyword evidence="1" id="KW-1133">Transmembrane helix</keyword>
<keyword evidence="1" id="KW-0472">Membrane</keyword>
<gene>
    <name evidence="2" type="ORF">IAD28_05775</name>
</gene>
<protein>
    <submittedName>
        <fullName evidence="2">Small multi-drug export protein</fullName>
    </submittedName>
</protein>
<evidence type="ECO:0000256" key="1">
    <source>
        <dbReference type="SAM" id="Phobius"/>
    </source>
</evidence>
<dbReference type="PANTHER" id="PTHR36007">
    <property type="entry name" value="TRANSPORT PROTEIN-RELATED"/>
    <property type="match status" value="1"/>
</dbReference>
<reference evidence="2" key="1">
    <citation type="submission" date="2020-10" db="EMBL/GenBank/DDBJ databases">
        <authorList>
            <person name="Gilroy R."/>
        </authorList>
    </citation>
    <scope>NUCLEOTIDE SEQUENCE</scope>
    <source>
        <strain evidence="2">1370</strain>
    </source>
</reference>
<dbReference type="Pfam" id="PF06695">
    <property type="entry name" value="Sm_multidrug_ex"/>
    <property type="match status" value="1"/>
</dbReference>
<dbReference type="PANTHER" id="PTHR36007:SF2">
    <property type="entry name" value="TRANSPORT PROTEIN-RELATED"/>
    <property type="match status" value="1"/>
</dbReference>
<evidence type="ECO:0000313" key="3">
    <source>
        <dbReference type="Proteomes" id="UP000823960"/>
    </source>
</evidence>
<feature type="transmembrane region" description="Helical" evidence="1">
    <location>
        <begin position="112"/>
        <end position="135"/>
    </location>
</feature>
<reference evidence="2" key="2">
    <citation type="journal article" date="2021" name="PeerJ">
        <title>Extensive microbial diversity within the chicken gut microbiome revealed by metagenomics and culture.</title>
        <authorList>
            <person name="Gilroy R."/>
            <person name="Ravi A."/>
            <person name="Getino M."/>
            <person name="Pursley I."/>
            <person name="Horton D.L."/>
            <person name="Alikhan N.F."/>
            <person name="Baker D."/>
            <person name="Gharbi K."/>
            <person name="Hall N."/>
            <person name="Watson M."/>
            <person name="Adriaenssens E.M."/>
            <person name="Foster-Nyarko E."/>
            <person name="Jarju S."/>
            <person name="Secka A."/>
            <person name="Antonio M."/>
            <person name="Oren A."/>
            <person name="Chaudhuri R.R."/>
            <person name="La Ragione R."/>
            <person name="Hildebrand F."/>
            <person name="Pallen M.J."/>
        </authorList>
    </citation>
    <scope>NUCLEOTIDE SEQUENCE</scope>
    <source>
        <strain evidence="2">1370</strain>
    </source>
</reference>
<organism evidence="2 3">
    <name type="scientific">Candidatus Faeciplasma avium</name>
    <dbReference type="NCBI Taxonomy" id="2840798"/>
    <lineage>
        <taxon>Bacteria</taxon>
        <taxon>Bacillati</taxon>
        <taxon>Bacillota</taxon>
        <taxon>Clostridia</taxon>
        <taxon>Eubacteriales</taxon>
        <taxon>Oscillospiraceae</taxon>
        <taxon>Oscillospiraceae incertae sedis</taxon>
        <taxon>Candidatus Faeciplasma</taxon>
    </lineage>
</organism>
<name>A0A9D1NSE2_9FIRM</name>
<accession>A0A9D1NSE2</accession>
<sequence>MVPVIELRGGIPYGVGFGLSPLAATIAAVIGNMLPIPFVLLFLNGILEWMKKREDFLGKIADWLERKAYRNQDKIEKYKALGLMILVAIPLPGTGAWTGALVAVVFGIKTRVAIPSIFMGVVIAGIIVAILSYGVKSLV</sequence>
<dbReference type="Proteomes" id="UP000823960">
    <property type="component" value="Unassembled WGS sequence"/>
</dbReference>
<feature type="transmembrane region" description="Helical" evidence="1">
    <location>
        <begin position="80"/>
        <end position="106"/>
    </location>
</feature>
<dbReference type="InterPro" id="IPR009577">
    <property type="entry name" value="Sm_multidrug_ex"/>
</dbReference>
<evidence type="ECO:0000313" key="2">
    <source>
        <dbReference type="EMBL" id="HIV11180.1"/>
    </source>
</evidence>
<keyword evidence="1" id="KW-0812">Transmembrane</keyword>
<comment type="caution">
    <text evidence="2">The sequence shown here is derived from an EMBL/GenBank/DDBJ whole genome shotgun (WGS) entry which is preliminary data.</text>
</comment>
<proteinExistence type="predicted"/>